<evidence type="ECO:0000256" key="9">
    <source>
        <dbReference type="ARBA" id="ARBA00032122"/>
    </source>
</evidence>
<keyword evidence="12" id="KW-1185">Reference proteome</keyword>
<keyword evidence="4 10" id="KW-0436">Ligase</keyword>
<dbReference type="SUPFAM" id="SSF55931">
    <property type="entry name" value="Glutamine synthetase/guanido kinase"/>
    <property type="match status" value="1"/>
</dbReference>
<evidence type="ECO:0000313" key="11">
    <source>
        <dbReference type="EMBL" id="KAF5861560.1"/>
    </source>
</evidence>
<evidence type="ECO:0000256" key="2">
    <source>
        <dbReference type="ARBA" id="ARBA00008100"/>
    </source>
</evidence>
<protein>
    <recommendedName>
        <fullName evidence="3 10">Glutamate--cysteine ligase</fullName>
        <ecNumber evidence="3 10">6.3.2.2</ecNumber>
    </recommendedName>
    <alternativeName>
        <fullName evidence="9 10">Gamma-ECS</fullName>
    </alternativeName>
    <alternativeName>
        <fullName evidence="8 10">Gamma-glutamylcysteine synthetase</fullName>
    </alternativeName>
</protein>
<evidence type="ECO:0000256" key="1">
    <source>
        <dbReference type="ARBA" id="ARBA00005006"/>
    </source>
</evidence>
<comment type="caution">
    <text evidence="11">The sequence shown here is derived from an EMBL/GenBank/DDBJ whole genome shotgun (WGS) entry which is preliminary data.</text>
</comment>
<dbReference type="UniPathway" id="UPA00142">
    <property type="reaction ID" value="UER00209"/>
</dbReference>
<keyword evidence="5 10" id="KW-0317">Glutathione biosynthesis</keyword>
<organism evidence="11 12">
    <name type="scientific">Petromyces alliaceus</name>
    <name type="common">Aspergillus alliaceus</name>
    <dbReference type="NCBI Taxonomy" id="209559"/>
    <lineage>
        <taxon>Eukaryota</taxon>
        <taxon>Fungi</taxon>
        <taxon>Dikarya</taxon>
        <taxon>Ascomycota</taxon>
        <taxon>Pezizomycotina</taxon>
        <taxon>Eurotiomycetes</taxon>
        <taxon>Eurotiomycetidae</taxon>
        <taxon>Eurotiales</taxon>
        <taxon>Aspergillaceae</taxon>
        <taxon>Aspergillus</taxon>
        <taxon>Aspergillus subgen. Circumdati</taxon>
    </lineage>
</organism>
<keyword evidence="7 10" id="KW-0067">ATP-binding</keyword>
<evidence type="ECO:0000256" key="3">
    <source>
        <dbReference type="ARBA" id="ARBA00012220"/>
    </source>
</evidence>
<keyword evidence="6 10" id="KW-0547">Nucleotide-binding</keyword>
<dbReference type="Proteomes" id="UP000541154">
    <property type="component" value="Unassembled WGS sequence"/>
</dbReference>
<evidence type="ECO:0000256" key="6">
    <source>
        <dbReference type="ARBA" id="ARBA00022741"/>
    </source>
</evidence>
<evidence type="ECO:0000256" key="5">
    <source>
        <dbReference type="ARBA" id="ARBA00022684"/>
    </source>
</evidence>
<evidence type="ECO:0000256" key="7">
    <source>
        <dbReference type="ARBA" id="ARBA00022840"/>
    </source>
</evidence>
<comment type="catalytic activity">
    <reaction evidence="10">
        <text>L-cysteine + L-glutamate + ATP = gamma-L-glutamyl-L-cysteine + ADP + phosphate + H(+)</text>
        <dbReference type="Rhea" id="RHEA:13285"/>
        <dbReference type="ChEBI" id="CHEBI:15378"/>
        <dbReference type="ChEBI" id="CHEBI:29985"/>
        <dbReference type="ChEBI" id="CHEBI:30616"/>
        <dbReference type="ChEBI" id="CHEBI:35235"/>
        <dbReference type="ChEBI" id="CHEBI:43474"/>
        <dbReference type="ChEBI" id="CHEBI:58173"/>
        <dbReference type="ChEBI" id="CHEBI:456216"/>
        <dbReference type="EC" id="6.3.2.2"/>
    </reaction>
</comment>
<evidence type="ECO:0000256" key="10">
    <source>
        <dbReference type="RuleBase" id="RU367135"/>
    </source>
</evidence>
<comment type="similarity">
    <text evidence="2 10">Belongs to the glutamate--cysteine ligase type 3 family.</text>
</comment>
<dbReference type="GO" id="GO:0006750">
    <property type="term" value="P:glutathione biosynthetic process"/>
    <property type="evidence" value="ECO:0007669"/>
    <property type="project" value="UniProtKB-UniRule"/>
</dbReference>
<dbReference type="EC" id="6.3.2.2" evidence="3 10"/>
<comment type="pathway">
    <text evidence="1 10">Sulfur metabolism; glutathione biosynthesis; glutathione from L-cysteine and L-glutamate: step 1/2.</text>
</comment>
<name>A0A8H6A834_PETAA</name>
<sequence length="625" mass="71469">MGRPWVGRAPLSPEEIQRVGPQARRWAAEQILNLWEWGKDITNPEALWGDEIEYLIVDLDPSWSRATVLLCQESILQQWDKQTNEKSRGNNEDESMDLQAEWANFSVESTPSKPYTDETRDLLDVEQNMKKRRALIKSLLGPSQYPLTIASFPRLGVKGQYSTPHYAPSQSNIHYRMLPPQLLSPALRHVYMAQKILGRRQRPIGVHVPLFQDRDTPRSFLDDPFSSKKPEKEDNCVYLEGQGFGCGCCALQTTFQTETERDARWLHDQLVILGPTMMALTAATPIFKGFLVNTDSRWNCLVASLDDRTQTEVSDFITASKTCCSVPLTRWSSNRVYLSHERPPDIANACRQVRVDESARQQLLEGGMDESIALYFSHIIWYDPLCLSQDDIDSMSPETTHILQKFQHGVWHHVHLKMPDASIGAGWRVEFRPMEVQPKDSENAAFSVFMFLLSRAIVTYRLNFYIPIELVTESMQRAQSLDAVTKERFWFRRRGWAPDGLDSIQCHPQNGCAHTLDESTDGAYTLMTMDEIINGERSTSPARFPGLVAIVRSYLLDRELLPNEEAKLIGYLNLISCRASGSLPTPARWMRNFVAEHEDYQHDSVVTEKICYDMLKEVAKMNEAD</sequence>
<dbReference type="Gene3D" id="3.30.590.50">
    <property type="match status" value="2"/>
</dbReference>
<dbReference type="InterPro" id="IPR014746">
    <property type="entry name" value="Gln_synth/guanido_kin_cat_dom"/>
</dbReference>
<dbReference type="Gene3D" id="1.10.8.960">
    <property type="match status" value="1"/>
</dbReference>
<dbReference type="GO" id="GO:0004357">
    <property type="term" value="F:glutamate-cysteine ligase activity"/>
    <property type="evidence" value="ECO:0007669"/>
    <property type="project" value="UniProtKB-UniRule"/>
</dbReference>
<dbReference type="InterPro" id="IPR004308">
    <property type="entry name" value="GCS"/>
</dbReference>
<dbReference type="PANTHER" id="PTHR11164:SF0">
    <property type="entry name" value="GLUTAMATE--CYSTEINE LIGASE CATALYTIC SUBUNIT"/>
    <property type="match status" value="1"/>
</dbReference>
<evidence type="ECO:0000256" key="8">
    <source>
        <dbReference type="ARBA" id="ARBA00030585"/>
    </source>
</evidence>
<dbReference type="AlphaFoldDB" id="A0A8H6A834"/>
<dbReference type="GO" id="GO:0005524">
    <property type="term" value="F:ATP binding"/>
    <property type="evidence" value="ECO:0007669"/>
    <property type="project" value="UniProtKB-UniRule"/>
</dbReference>
<reference evidence="11 12" key="1">
    <citation type="submission" date="2019-04" db="EMBL/GenBank/DDBJ databases">
        <title>Aspergillus burnettii sp. nov., novel species from soil in southeast Queensland.</title>
        <authorList>
            <person name="Gilchrist C.L.M."/>
            <person name="Pitt J.I."/>
            <person name="Lange L."/>
            <person name="Lacey H.J."/>
            <person name="Vuong D."/>
            <person name="Midgley D.J."/>
            <person name="Greenfield P."/>
            <person name="Bradbury M."/>
            <person name="Lacey E."/>
            <person name="Busk P.K."/>
            <person name="Pilgaard B."/>
            <person name="Chooi Y.H."/>
            <person name="Piggott A.M."/>
        </authorList>
    </citation>
    <scope>NUCLEOTIDE SEQUENCE [LARGE SCALE GENOMIC DNA]</scope>
    <source>
        <strain evidence="11 12">FRR 5400</strain>
    </source>
</reference>
<evidence type="ECO:0000256" key="4">
    <source>
        <dbReference type="ARBA" id="ARBA00022598"/>
    </source>
</evidence>
<accession>A0A8H6A834</accession>
<proteinExistence type="inferred from homology"/>
<dbReference type="PANTHER" id="PTHR11164">
    <property type="entry name" value="GLUTAMATE CYSTEINE LIGASE"/>
    <property type="match status" value="1"/>
</dbReference>
<evidence type="ECO:0000313" key="12">
    <source>
        <dbReference type="Proteomes" id="UP000541154"/>
    </source>
</evidence>
<gene>
    <name evidence="11" type="ORF">ETB97_012810</name>
</gene>
<dbReference type="Pfam" id="PF03074">
    <property type="entry name" value="GCS"/>
    <property type="match status" value="1"/>
</dbReference>
<dbReference type="EMBL" id="SPNV01000096">
    <property type="protein sequence ID" value="KAF5861560.1"/>
    <property type="molecule type" value="Genomic_DNA"/>
</dbReference>